<geneLocation type="plasmid" evidence="1 2">
    <name>unnamed2</name>
</geneLocation>
<sequence>MSLLSRLLELVGDSDDERDPYQCIRCGRTFERDHYECPECGVPHAVVRTTDAGTSGQDT</sequence>
<dbReference type="GeneID" id="72187599"/>
<dbReference type="Proteomes" id="UP000830729">
    <property type="component" value="Plasmid unnamed2"/>
</dbReference>
<dbReference type="Gene3D" id="2.20.28.10">
    <property type="match status" value="1"/>
</dbReference>
<organism evidence="1 2">
    <name type="scientific">Halorussus limi</name>
    <dbReference type="NCBI Taxonomy" id="2938695"/>
    <lineage>
        <taxon>Archaea</taxon>
        <taxon>Methanobacteriati</taxon>
        <taxon>Methanobacteriota</taxon>
        <taxon>Stenosarchaea group</taxon>
        <taxon>Halobacteria</taxon>
        <taxon>Halobacteriales</taxon>
        <taxon>Haladaptataceae</taxon>
        <taxon>Halorussus</taxon>
    </lineage>
</organism>
<dbReference type="AlphaFoldDB" id="A0A8U0I0U1"/>
<gene>
    <name evidence="1" type="ORF">M0R89_20330</name>
</gene>
<dbReference type="SUPFAM" id="SSF57802">
    <property type="entry name" value="Rubredoxin-like"/>
    <property type="match status" value="1"/>
</dbReference>
<evidence type="ECO:0000313" key="1">
    <source>
        <dbReference type="EMBL" id="UPV76817.1"/>
    </source>
</evidence>
<keyword evidence="1" id="KW-0614">Plasmid</keyword>
<name>A0A8U0I0U1_9EURY</name>
<dbReference type="RefSeq" id="WP_248652850.1">
    <property type="nucleotide sequence ID" value="NZ_CP096661.1"/>
</dbReference>
<accession>A0A8U0I0U1</accession>
<protein>
    <submittedName>
        <fullName evidence="1">Uncharacterized protein</fullName>
    </submittedName>
</protein>
<keyword evidence="2" id="KW-1185">Reference proteome</keyword>
<dbReference type="KEGG" id="halx:M0R89_20330"/>
<dbReference type="EMBL" id="CP096661">
    <property type="protein sequence ID" value="UPV76817.1"/>
    <property type="molecule type" value="Genomic_DNA"/>
</dbReference>
<evidence type="ECO:0000313" key="2">
    <source>
        <dbReference type="Proteomes" id="UP000830729"/>
    </source>
</evidence>
<reference evidence="1 2" key="1">
    <citation type="submission" date="2022-04" db="EMBL/GenBank/DDBJ databases">
        <title>Diverse halophilic archaea isolated from saline environments.</title>
        <authorList>
            <person name="Cui H.-L."/>
        </authorList>
    </citation>
    <scope>NUCLEOTIDE SEQUENCE [LARGE SCALE GENOMIC DNA]</scope>
    <source>
        <strain evidence="1 2">XZYJT49</strain>
        <plasmid evidence="1 2">unnamed2</plasmid>
    </source>
</reference>
<proteinExistence type="predicted"/>